<feature type="signal peptide" evidence="11">
    <location>
        <begin position="1"/>
        <end position="23"/>
    </location>
</feature>
<dbReference type="GO" id="GO:0030014">
    <property type="term" value="C:CCR4-NOT complex"/>
    <property type="evidence" value="ECO:0007669"/>
    <property type="project" value="InterPro"/>
</dbReference>
<comment type="similarity">
    <text evidence="3">Belongs to the CNOT11 family.</text>
</comment>
<keyword evidence="7" id="KW-0943">RNA-mediated gene silencing</keyword>
<evidence type="ECO:0000256" key="6">
    <source>
        <dbReference type="ARBA" id="ARBA00023015"/>
    </source>
</evidence>
<feature type="region of interest" description="Disordered" evidence="10">
    <location>
        <begin position="213"/>
        <end position="248"/>
    </location>
</feature>
<dbReference type="OrthoDB" id="10265389at2759"/>
<gene>
    <name evidence="12" type="ORF">LSAA_6574</name>
</gene>
<dbReference type="GO" id="GO:0005737">
    <property type="term" value="C:cytoplasm"/>
    <property type="evidence" value="ECO:0007669"/>
    <property type="project" value="UniProtKB-SubCell"/>
</dbReference>
<dbReference type="GO" id="GO:0005634">
    <property type="term" value="C:nucleus"/>
    <property type="evidence" value="ECO:0007669"/>
    <property type="project" value="UniProtKB-SubCell"/>
</dbReference>
<keyword evidence="9" id="KW-0539">Nucleus</keyword>
<keyword evidence="13" id="KW-1185">Reference proteome</keyword>
<proteinExistence type="inferred from homology"/>
<dbReference type="PANTHER" id="PTHR15975:SF0">
    <property type="entry name" value="CCR4-NOT TRANSCRIPTION COMPLEX SUBUNIT 11"/>
    <property type="match status" value="1"/>
</dbReference>
<evidence type="ECO:0000313" key="12">
    <source>
        <dbReference type="EMBL" id="CAF2869779.1"/>
    </source>
</evidence>
<protein>
    <recommendedName>
        <fullName evidence="4">CCR4-NOT transcription complex subunit 11</fullName>
    </recommendedName>
</protein>
<keyword evidence="8" id="KW-0804">Transcription</keyword>
<dbReference type="GO" id="GO:0031047">
    <property type="term" value="P:regulatory ncRNA-mediated gene silencing"/>
    <property type="evidence" value="ECO:0007669"/>
    <property type="project" value="UniProtKB-KW"/>
</dbReference>
<organism evidence="12 13">
    <name type="scientific">Lepeophtheirus salmonis</name>
    <name type="common">Salmon louse</name>
    <name type="synonym">Caligus salmonis</name>
    <dbReference type="NCBI Taxonomy" id="72036"/>
    <lineage>
        <taxon>Eukaryota</taxon>
        <taxon>Metazoa</taxon>
        <taxon>Ecdysozoa</taxon>
        <taxon>Arthropoda</taxon>
        <taxon>Crustacea</taxon>
        <taxon>Multicrustacea</taxon>
        <taxon>Hexanauplia</taxon>
        <taxon>Copepoda</taxon>
        <taxon>Siphonostomatoida</taxon>
        <taxon>Caligidae</taxon>
        <taxon>Lepeophtheirus</taxon>
    </lineage>
</organism>
<evidence type="ECO:0000256" key="5">
    <source>
        <dbReference type="ARBA" id="ARBA00022490"/>
    </source>
</evidence>
<keyword evidence="11" id="KW-0732">Signal</keyword>
<keyword evidence="5" id="KW-0963">Cytoplasm</keyword>
<name>A0A7R8CRN3_LEPSM</name>
<reference evidence="12" key="1">
    <citation type="submission" date="2021-02" db="EMBL/GenBank/DDBJ databases">
        <authorList>
            <person name="Bekaert M."/>
        </authorList>
    </citation>
    <scope>NUCLEOTIDE SEQUENCE</scope>
    <source>
        <strain evidence="12">IoA-00</strain>
    </source>
</reference>
<feature type="compositionally biased region" description="Polar residues" evidence="10">
    <location>
        <begin position="226"/>
        <end position="248"/>
    </location>
</feature>
<dbReference type="PANTHER" id="PTHR15975">
    <property type="entry name" value="CCR4-NOT TRANSCRIPTION COMPLEX SUBUNIT 11"/>
    <property type="match status" value="1"/>
</dbReference>
<dbReference type="InterPro" id="IPR019312">
    <property type="entry name" value="CNOT11"/>
</dbReference>
<feature type="chain" id="PRO_5043725298" description="CCR4-NOT transcription complex subunit 11" evidence="11">
    <location>
        <begin position="24"/>
        <end position="248"/>
    </location>
</feature>
<evidence type="ECO:0000256" key="4">
    <source>
        <dbReference type="ARBA" id="ARBA00014872"/>
    </source>
</evidence>
<dbReference type="Pfam" id="PF10155">
    <property type="entry name" value="CNOT11"/>
    <property type="match status" value="1"/>
</dbReference>
<dbReference type="Proteomes" id="UP000675881">
    <property type="component" value="Chromosome 2"/>
</dbReference>
<dbReference type="AlphaFoldDB" id="A0A7R8CRN3"/>
<evidence type="ECO:0000256" key="3">
    <source>
        <dbReference type="ARBA" id="ARBA00008030"/>
    </source>
</evidence>
<dbReference type="EMBL" id="HG994581">
    <property type="protein sequence ID" value="CAF2869779.1"/>
    <property type="molecule type" value="Genomic_DNA"/>
</dbReference>
<evidence type="ECO:0000256" key="7">
    <source>
        <dbReference type="ARBA" id="ARBA00023158"/>
    </source>
</evidence>
<evidence type="ECO:0000256" key="1">
    <source>
        <dbReference type="ARBA" id="ARBA00004123"/>
    </source>
</evidence>
<evidence type="ECO:0000256" key="2">
    <source>
        <dbReference type="ARBA" id="ARBA00004496"/>
    </source>
</evidence>
<keyword evidence="6" id="KW-0805">Transcription regulation</keyword>
<accession>A0A7R8CRN3</accession>
<evidence type="ECO:0000313" key="13">
    <source>
        <dbReference type="Proteomes" id="UP000675881"/>
    </source>
</evidence>
<evidence type="ECO:0000256" key="8">
    <source>
        <dbReference type="ARBA" id="ARBA00023163"/>
    </source>
</evidence>
<sequence length="248" mass="28108">MASLFTIWSICPIFLIHIQPLLSIKKSLFEALLSGDSVNRSLRPEVYRLPPPIYKDEEDCEWLNPSIDMKLEGFLYDKSMCETNTSILEAKILMSKACKGALSPSQQKNLRRELDRDRNFVYQVGLAPNRLPGLVENNPLIAIDVLLKLMESNQITEYFSVLVNMEMSLHSMEVVNRLTTAVETTHRIRSFIYIKLYIHLVLFATKNHQCSRINSGDTGVGDHSRSSPNNGVSLTVPNIPTPQTNQTK</sequence>
<comment type="subcellular location">
    <subcellularLocation>
        <location evidence="2">Cytoplasm</location>
    </subcellularLocation>
    <subcellularLocation>
        <location evidence="1">Nucleus</location>
    </subcellularLocation>
</comment>
<evidence type="ECO:0000256" key="11">
    <source>
        <dbReference type="SAM" id="SignalP"/>
    </source>
</evidence>
<evidence type="ECO:0000256" key="10">
    <source>
        <dbReference type="SAM" id="MobiDB-lite"/>
    </source>
</evidence>
<evidence type="ECO:0000256" key="9">
    <source>
        <dbReference type="ARBA" id="ARBA00023242"/>
    </source>
</evidence>